<dbReference type="InterPro" id="IPR009852">
    <property type="entry name" value="CENPJ_C_dom"/>
</dbReference>
<feature type="region of interest" description="Disordered" evidence="3">
    <location>
        <begin position="254"/>
        <end position="282"/>
    </location>
</feature>
<keyword evidence="2" id="KW-0175">Coiled coil</keyword>
<reference evidence="5 6" key="1">
    <citation type="submission" date="2019-08" db="EMBL/GenBank/DDBJ databases">
        <authorList>
            <person name="Alioto T."/>
            <person name="Alioto T."/>
            <person name="Gomez Garrido J."/>
        </authorList>
    </citation>
    <scope>NUCLEOTIDE SEQUENCE [LARGE SCALE GENOMIC DNA]</scope>
</reference>
<sequence>MSTACDIMKDHGTEFNMSTIMQCVQELKAWQESEQQKLSKNEMEEVLKSFDIPTNVKENYYDDRVSSYSEIDEELLEKFGYQNHNNISSPVSNLQDDLQLEPPNKNVGKSCQINSIDCGRNQIRENQLDNENKNICNNIKPKKPYLKRGAGLARYGLNLNEIKKKTGKLKFHKPLKSIPSKIKVPRDCLNQVVRFPRTEFATKSTESTRLDLEKIKVADSWNRYDCKDFPENNEDDNKDQSELRAFEMLEERTNKSDFNASSPTVGELLKKGQRSKFNSEVPSSGLVRSLKFERINTSTPHQNSNDSDDSYSDSSQECDPLNLSENVVKNTKIANNDRQNNHIKTNQIILTENEKKYLENYTKSSINIKQTNFDQSFDTELLTKRLEELESEIEKFRTENTKLMKLQREFETERQKFFKSKDDFIKKLDEEKKREEEKLADERKKFMKEKSLFDKNVKELRNKPNRIEREEIKQLKEQITELKEEFNKKEARWATGQARLRTQMKLLENSNSALRSELELFRKTSINKKVTFKSPTERQTLRNTKMIHNVNAELSKLTPDNIMMMIDPKAKKIPASILRKGVGTSTDNNESSEEMFSNDNSMYTDDNCNEDDYAETNETNNIEHNSSDIIRETVLDDGRKEILYSNGNLKKISADGINIKVIYYNGDVKETREDSERYYFAENKTYHSTYNNGLEIIEFPNGQTEKHYKDGKVEIEYVDGKKHTVYPDRKEVWNYLDGSVLTVNPNGHRELVLLNGQREIHTSEFKKRVFPDGTSKIMYPDGSQETKYPDGRIRKKDKDGNLTLDTSVSS</sequence>
<dbReference type="OrthoDB" id="10252174at2759"/>
<dbReference type="GO" id="GO:0015631">
    <property type="term" value="F:tubulin binding"/>
    <property type="evidence" value="ECO:0007669"/>
    <property type="project" value="TreeGrafter"/>
</dbReference>
<proteinExistence type="inferred from homology"/>
<evidence type="ECO:0000259" key="4">
    <source>
        <dbReference type="Pfam" id="PF07202"/>
    </source>
</evidence>
<dbReference type="GO" id="GO:0060271">
    <property type="term" value="P:cilium assembly"/>
    <property type="evidence" value="ECO:0007669"/>
    <property type="project" value="TreeGrafter"/>
</dbReference>
<feature type="compositionally biased region" description="Polar residues" evidence="3">
    <location>
        <begin position="583"/>
        <end position="604"/>
    </location>
</feature>
<feature type="region of interest" description="Disordered" evidence="3">
    <location>
        <begin position="294"/>
        <end position="320"/>
    </location>
</feature>
<gene>
    <name evidence="5" type="ORF">CINCED_3A001706</name>
</gene>
<dbReference type="Gene3D" id="2.60.450.20">
    <property type="match status" value="1"/>
</dbReference>
<accession>A0A5E4MR27</accession>
<evidence type="ECO:0000313" key="5">
    <source>
        <dbReference type="EMBL" id="VVC33351.1"/>
    </source>
</evidence>
<dbReference type="AlphaFoldDB" id="A0A5E4MR27"/>
<organism evidence="5 6">
    <name type="scientific">Cinara cedri</name>
    <dbReference type="NCBI Taxonomy" id="506608"/>
    <lineage>
        <taxon>Eukaryota</taxon>
        <taxon>Metazoa</taxon>
        <taxon>Ecdysozoa</taxon>
        <taxon>Arthropoda</taxon>
        <taxon>Hexapoda</taxon>
        <taxon>Insecta</taxon>
        <taxon>Pterygota</taxon>
        <taxon>Neoptera</taxon>
        <taxon>Paraneoptera</taxon>
        <taxon>Hemiptera</taxon>
        <taxon>Sternorrhyncha</taxon>
        <taxon>Aphidomorpha</taxon>
        <taxon>Aphidoidea</taxon>
        <taxon>Aphididae</taxon>
        <taxon>Lachninae</taxon>
        <taxon>Cinara</taxon>
    </lineage>
</organism>
<dbReference type="InterPro" id="IPR047002">
    <property type="entry name" value="Tcp10_C_sf"/>
</dbReference>
<name>A0A5E4MR27_9HEMI</name>
<dbReference type="GO" id="GO:0005814">
    <property type="term" value="C:centriole"/>
    <property type="evidence" value="ECO:0007669"/>
    <property type="project" value="TreeGrafter"/>
</dbReference>
<evidence type="ECO:0000256" key="2">
    <source>
        <dbReference type="SAM" id="Coils"/>
    </source>
</evidence>
<evidence type="ECO:0000313" key="6">
    <source>
        <dbReference type="Proteomes" id="UP000325440"/>
    </source>
</evidence>
<keyword evidence="6" id="KW-1185">Reference proteome</keyword>
<evidence type="ECO:0000256" key="1">
    <source>
        <dbReference type="ARBA" id="ARBA00005627"/>
    </source>
</evidence>
<dbReference type="GO" id="GO:0061511">
    <property type="term" value="P:centriole elongation"/>
    <property type="evidence" value="ECO:0007669"/>
    <property type="project" value="TreeGrafter"/>
</dbReference>
<feature type="domain" description="Centromere protein J C-terminal" evidence="4">
    <location>
        <begin position="764"/>
        <end position="794"/>
    </location>
</feature>
<dbReference type="Pfam" id="PF07202">
    <property type="entry name" value="Tcp10_C"/>
    <property type="match status" value="3"/>
</dbReference>
<protein>
    <submittedName>
        <fullName evidence="5">T-complex protein 10, C-terminal domain</fullName>
    </submittedName>
</protein>
<dbReference type="InterPro" id="IPR026581">
    <property type="entry name" value="TCP10L/CENPJ"/>
</dbReference>
<feature type="domain" description="Centromere protein J C-terminal" evidence="4">
    <location>
        <begin position="692"/>
        <end position="723"/>
    </location>
</feature>
<dbReference type="GO" id="GO:0005813">
    <property type="term" value="C:centrosome"/>
    <property type="evidence" value="ECO:0007669"/>
    <property type="project" value="TreeGrafter"/>
</dbReference>
<comment type="similarity">
    <text evidence="1">Belongs to the TCP10 family.</text>
</comment>
<dbReference type="Proteomes" id="UP000325440">
    <property type="component" value="Unassembled WGS sequence"/>
</dbReference>
<feature type="domain" description="Centromere protein J C-terminal" evidence="4">
    <location>
        <begin position="727"/>
        <end position="761"/>
    </location>
</feature>
<dbReference type="PANTHER" id="PTHR10331:SF6">
    <property type="entry name" value="SPINDLE ASSEMBLY ABNORMAL 4"/>
    <property type="match status" value="1"/>
</dbReference>
<dbReference type="PANTHER" id="PTHR10331">
    <property type="entry name" value="T COMPLEX PROTEIN 10"/>
    <property type="match status" value="1"/>
</dbReference>
<feature type="coiled-coil region" evidence="2">
    <location>
        <begin position="379"/>
        <end position="524"/>
    </location>
</feature>
<evidence type="ECO:0000256" key="3">
    <source>
        <dbReference type="SAM" id="MobiDB-lite"/>
    </source>
</evidence>
<feature type="region of interest" description="Disordered" evidence="3">
    <location>
        <begin position="775"/>
        <end position="810"/>
    </location>
</feature>
<feature type="compositionally biased region" description="Basic and acidic residues" evidence="3">
    <location>
        <begin position="787"/>
        <end position="800"/>
    </location>
</feature>
<feature type="region of interest" description="Disordered" evidence="3">
    <location>
        <begin position="581"/>
        <end position="604"/>
    </location>
</feature>
<dbReference type="EMBL" id="CABPRJ010000967">
    <property type="protein sequence ID" value="VVC33351.1"/>
    <property type="molecule type" value="Genomic_DNA"/>
</dbReference>